<dbReference type="InterPro" id="IPR051331">
    <property type="entry name" value="Chorismate_mutase-related"/>
</dbReference>
<evidence type="ECO:0000256" key="1">
    <source>
        <dbReference type="ARBA" id="ARBA00023235"/>
    </source>
</evidence>
<dbReference type="InterPro" id="IPR002701">
    <property type="entry name" value="CM_II_prokaryot"/>
</dbReference>
<proteinExistence type="predicted"/>
<keyword evidence="4" id="KW-1185">Reference proteome</keyword>
<evidence type="ECO:0000313" key="4">
    <source>
        <dbReference type="Proteomes" id="UP000007815"/>
    </source>
</evidence>
<gene>
    <name evidence="3" type="ORF">SRA_03526</name>
</gene>
<dbReference type="InterPro" id="IPR036263">
    <property type="entry name" value="Chorismate_II_sf"/>
</dbReference>
<dbReference type="Pfam" id="PF01817">
    <property type="entry name" value="CM_2"/>
    <property type="match status" value="1"/>
</dbReference>
<evidence type="ECO:0000259" key="2">
    <source>
        <dbReference type="PROSITE" id="PS51168"/>
    </source>
</evidence>
<dbReference type="Proteomes" id="UP000007815">
    <property type="component" value="Unassembled WGS sequence"/>
</dbReference>
<dbReference type="SMART" id="SM00830">
    <property type="entry name" value="CM_2"/>
    <property type="match status" value="1"/>
</dbReference>
<sequence length="96" mass="10742">MDLQDIREQIDAIDRELVSCLEKRMDLVSQVAAYKKATGKAVLDPEREQLLLQRIAALVANEAYRPAILATFVDILKHSRDYQIKALGEDADGSLS</sequence>
<accession>A0ABP2QWY9</accession>
<dbReference type="RefSeq" id="WP_003087641.1">
    <property type="nucleotide sequence ID" value="NZ_AJTZ01000005.1"/>
</dbReference>
<comment type="caution">
    <text evidence="3">The sequence shown here is derived from an EMBL/GenBank/DDBJ whole genome shotgun (WGS) entry which is preliminary data.</text>
</comment>
<dbReference type="InterPro" id="IPR036979">
    <property type="entry name" value="CM_dom_sf"/>
</dbReference>
<name>A0ABP2QWY9_STRRT</name>
<feature type="domain" description="Chorismate mutase" evidence="2">
    <location>
        <begin position="1"/>
        <end position="87"/>
    </location>
</feature>
<dbReference type="PANTHER" id="PTHR38041">
    <property type="entry name" value="CHORISMATE MUTASE"/>
    <property type="match status" value="1"/>
</dbReference>
<organism evidence="3 4">
    <name type="scientific">Streptococcus ratti FA-1 = DSM 20564</name>
    <dbReference type="NCBI Taxonomy" id="699248"/>
    <lineage>
        <taxon>Bacteria</taxon>
        <taxon>Bacillati</taxon>
        <taxon>Bacillota</taxon>
        <taxon>Bacilli</taxon>
        <taxon>Lactobacillales</taxon>
        <taxon>Streptococcaceae</taxon>
        <taxon>Streptococcus</taxon>
    </lineage>
</organism>
<reference evidence="3 4" key="1">
    <citation type="submission" date="2009-12" db="EMBL/GenBank/DDBJ databases">
        <authorList>
            <person name="Lefebure T."/>
            <person name="Cornejo O.E."/>
            <person name="Pavinski Bitar P.D."/>
            <person name="Lang P."/>
            <person name="Stanhope M.J."/>
        </authorList>
    </citation>
    <scope>NUCLEOTIDE SEQUENCE [LARGE SCALE GENOMIC DNA]</scope>
    <source>
        <strain evidence="3 4">FA-1</strain>
    </source>
</reference>
<keyword evidence="1" id="KW-0413">Isomerase</keyword>
<evidence type="ECO:0000313" key="3">
    <source>
        <dbReference type="EMBL" id="EJN93573.1"/>
    </source>
</evidence>
<dbReference type="Gene3D" id="1.20.59.10">
    <property type="entry name" value="Chorismate mutase"/>
    <property type="match status" value="1"/>
</dbReference>
<dbReference type="NCBIfam" id="TIGR01805">
    <property type="entry name" value="CM_mono_grmpos"/>
    <property type="match status" value="1"/>
</dbReference>
<dbReference type="SUPFAM" id="SSF48600">
    <property type="entry name" value="Chorismate mutase II"/>
    <property type="match status" value="1"/>
</dbReference>
<dbReference type="PROSITE" id="PS51168">
    <property type="entry name" value="CHORISMATE_MUT_2"/>
    <property type="match status" value="1"/>
</dbReference>
<dbReference type="EMBL" id="AJTZ01000005">
    <property type="protein sequence ID" value="EJN93573.1"/>
    <property type="molecule type" value="Genomic_DNA"/>
</dbReference>
<dbReference type="PANTHER" id="PTHR38041:SF1">
    <property type="entry name" value="CHORISMATE MUTASE"/>
    <property type="match status" value="1"/>
</dbReference>
<protein>
    <recommendedName>
        <fullName evidence="2">Chorismate mutase domain-containing protein</fullName>
    </recommendedName>
</protein>
<dbReference type="InterPro" id="IPR011279">
    <property type="entry name" value="Chorismate_mutase_GmP"/>
</dbReference>